<evidence type="ECO:0000313" key="7">
    <source>
        <dbReference type="EMBL" id="MBC5688072.1"/>
    </source>
</evidence>
<keyword evidence="4" id="KW-0546">Nucleotide metabolism</keyword>
<dbReference type="Pfam" id="PF00692">
    <property type="entry name" value="dUTPase"/>
    <property type="match status" value="1"/>
</dbReference>
<evidence type="ECO:0000256" key="5">
    <source>
        <dbReference type="ARBA" id="ARBA00047686"/>
    </source>
</evidence>
<organism evidence="7 8">
    <name type="scientific">Mediterraneibacter hominis</name>
    <dbReference type="NCBI Taxonomy" id="2763054"/>
    <lineage>
        <taxon>Bacteria</taxon>
        <taxon>Bacillati</taxon>
        <taxon>Bacillota</taxon>
        <taxon>Clostridia</taxon>
        <taxon>Lachnospirales</taxon>
        <taxon>Lachnospiraceae</taxon>
        <taxon>Mediterraneibacter</taxon>
    </lineage>
</organism>
<evidence type="ECO:0000259" key="6">
    <source>
        <dbReference type="Pfam" id="PF00692"/>
    </source>
</evidence>
<dbReference type="InterPro" id="IPR033704">
    <property type="entry name" value="dUTPase_trimeric"/>
</dbReference>
<dbReference type="EC" id="3.6.1.23" evidence="2"/>
<sequence>MDRIAKFKKVSYKQYVKAYTNEFCENTITDMSCVKEMYEHISIPLRATKGSAGYDFSTPFDICLKPGESIKVPTGIRCKIDEGWVLMCFPRSSMGFKYRMQIDNTVGIIDSDYYYAENEGHIFIKISNNGNKIFKLKAGDKFAQGIFVSFGITNDDMANDERTGGIGSTGK</sequence>
<gene>
    <name evidence="7" type="ORF">H8S37_03870</name>
</gene>
<reference evidence="7" key="1">
    <citation type="submission" date="2020-08" db="EMBL/GenBank/DDBJ databases">
        <title>Genome public.</title>
        <authorList>
            <person name="Liu C."/>
            <person name="Sun Q."/>
        </authorList>
    </citation>
    <scope>NUCLEOTIDE SEQUENCE</scope>
    <source>
        <strain evidence="7">NSJ-55</strain>
    </source>
</reference>
<dbReference type="SUPFAM" id="SSF51283">
    <property type="entry name" value="dUTPase-like"/>
    <property type="match status" value="1"/>
</dbReference>
<protein>
    <recommendedName>
        <fullName evidence="2">dUTP diphosphatase</fullName>
        <ecNumber evidence="2">3.6.1.23</ecNumber>
    </recommendedName>
</protein>
<comment type="caution">
    <text evidence="7">The sequence shown here is derived from an EMBL/GenBank/DDBJ whole genome shotgun (WGS) entry which is preliminary data.</text>
</comment>
<dbReference type="RefSeq" id="WP_186874710.1">
    <property type="nucleotide sequence ID" value="NZ_JACOPF010000001.1"/>
</dbReference>
<dbReference type="GO" id="GO:0000287">
    <property type="term" value="F:magnesium ion binding"/>
    <property type="evidence" value="ECO:0007669"/>
    <property type="project" value="InterPro"/>
</dbReference>
<dbReference type="InterPro" id="IPR029054">
    <property type="entry name" value="dUTPase-like"/>
</dbReference>
<dbReference type="PANTHER" id="PTHR11241:SF0">
    <property type="entry name" value="DEOXYURIDINE 5'-TRIPHOSPHATE NUCLEOTIDOHYDROLASE"/>
    <property type="match status" value="1"/>
</dbReference>
<feature type="domain" description="dUTPase-like" evidence="6">
    <location>
        <begin position="40"/>
        <end position="169"/>
    </location>
</feature>
<keyword evidence="8" id="KW-1185">Reference proteome</keyword>
<proteinExistence type="inferred from homology"/>
<dbReference type="CDD" id="cd07557">
    <property type="entry name" value="trimeric_dUTPase"/>
    <property type="match status" value="1"/>
</dbReference>
<evidence type="ECO:0000256" key="1">
    <source>
        <dbReference type="ARBA" id="ARBA00006581"/>
    </source>
</evidence>
<keyword evidence="3" id="KW-0378">Hydrolase</keyword>
<dbReference type="AlphaFoldDB" id="A0A923LG31"/>
<dbReference type="PANTHER" id="PTHR11241">
    <property type="entry name" value="DEOXYURIDINE 5'-TRIPHOSPHATE NUCLEOTIDOHYDROLASE"/>
    <property type="match status" value="1"/>
</dbReference>
<dbReference type="InterPro" id="IPR036157">
    <property type="entry name" value="dUTPase-like_sf"/>
</dbReference>
<evidence type="ECO:0000313" key="8">
    <source>
        <dbReference type="Proteomes" id="UP000652477"/>
    </source>
</evidence>
<accession>A0A923LG31</accession>
<dbReference type="GO" id="GO:0006226">
    <property type="term" value="P:dUMP biosynthetic process"/>
    <property type="evidence" value="ECO:0007669"/>
    <property type="project" value="InterPro"/>
</dbReference>
<dbReference type="Proteomes" id="UP000652477">
    <property type="component" value="Unassembled WGS sequence"/>
</dbReference>
<dbReference type="GO" id="GO:0004170">
    <property type="term" value="F:dUTP diphosphatase activity"/>
    <property type="evidence" value="ECO:0007669"/>
    <property type="project" value="UniProtKB-EC"/>
</dbReference>
<dbReference type="EMBL" id="JACOPF010000001">
    <property type="protein sequence ID" value="MBC5688072.1"/>
    <property type="molecule type" value="Genomic_DNA"/>
</dbReference>
<evidence type="ECO:0000256" key="4">
    <source>
        <dbReference type="ARBA" id="ARBA00023080"/>
    </source>
</evidence>
<dbReference type="Gene3D" id="2.70.40.10">
    <property type="match status" value="1"/>
</dbReference>
<comment type="similarity">
    <text evidence="1">Belongs to the dUTPase family.</text>
</comment>
<name>A0A923LG31_9FIRM</name>
<evidence type="ECO:0000256" key="2">
    <source>
        <dbReference type="ARBA" id="ARBA00012379"/>
    </source>
</evidence>
<comment type="catalytic activity">
    <reaction evidence="5">
        <text>dUTP + H2O = dUMP + diphosphate + H(+)</text>
        <dbReference type="Rhea" id="RHEA:10248"/>
        <dbReference type="ChEBI" id="CHEBI:15377"/>
        <dbReference type="ChEBI" id="CHEBI:15378"/>
        <dbReference type="ChEBI" id="CHEBI:33019"/>
        <dbReference type="ChEBI" id="CHEBI:61555"/>
        <dbReference type="ChEBI" id="CHEBI:246422"/>
        <dbReference type="EC" id="3.6.1.23"/>
    </reaction>
</comment>
<evidence type="ECO:0000256" key="3">
    <source>
        <dbReference type="ARBA" id="ARBA00022801"/>
    </source>
</evidence>
<dbReference type="GO" id="GO:0046081">
    <property type="term" value="P:dUTP catabolic process"/>
    <property type="evidence" value="ECO:0007669"/>
    <property type="project" value="InterPro"/>
</dbReference>
<dbReference type="InterPro" id="IPR008181">
    <property type="entry name" value="dUTPase"/>
</dbReference>